<dbReference type="EMBL" id="OU900104">
    <property type="protein sequence ID" value="CAG9855663.1"/>
    <property type="molecule type" value="Genomic_DNA"/>
</dbReference>
<dbReference type="SUPFAM" id="SSF81383">
    <property type="entry name" value="F-box domain"/>
    <property type="match status" value="1"/>
</dbReference>
<accession>A0A9N9XNB0</accession>
<sequence>MEASKSQIDRDYSSLLQLYARANAPNRDYYGLSIGENYIRFDVWKVTRGPHFHPTQKIINIDDFAGSKHLQSEIRNSFGENIHDFIVRLSNGERCLENLPQRAFLSIVKYLSINDVLNLSRVNKIYHEICNSEALWEEMFFKAMGRRPSREESRQASDIGWRNTLKKRIVFVRRATAPKPTRARPGQTMVVYKPSATPGPSQRKPEAHAVKSGTPSKSSVARARTTHSGVKLGTTKDLKPAQPELSGIKPASMYIKPIPPYKRLSIAHDVPVVPKFQYSLNKRILKK</sequence>
<dbReference type="Pfam" id="PF12937">
    <property type="entry name" value="F-box-like"/>
    <property type="match status" value="1"/>
</dbReference>
<feature type="domain" description="F-box" evidence="2">
    <location>
        <begin position="93"/>
        <end position="139"/>
    </location>
</feature>
<keyword evidence="4" id="KW-1185">Reference proteome</keyword>
<evidence type="ECO:0000313" key="3">
    <source>
        <dbReference type="EMBL" id="CAG9855663.1"/>
    </source>
</evidence>
<proteinExistence type="predicted"/>
<gene>
    <name evidence="3" type="ORF">PHYEVI_LOCUS2109</name>
</gene>
<reference evidence="3" key="1">
    <citation type="submission" date="2022-01" db="EMBL/GenBank/DDBJ databases">
        <authorList>
            <person name="King R."/>
        </authorList>
    </citation>
    <scope>NUCLEOTIDE SEQUENCE</scope>
</reference>
<dbReference type="AlphaFoldDB" id="A0A9N9XNB0"/>
<dbReference type="PROSITE" id="PS50181">
    <property type="entry name" value="FBOX"/>
    <property type="match status" value="1"/>
</dbReference>
<name>A0A9N9XNB0_PHYSR</name>
<protein>
    <recommendedName>
        <fullName evidence="2">F-box domain-containing protein</fullName>
    </recommendedName>
</protein>
<feature type="region of interest" description="Disordered" evidence="1">
    <location>
        <begin position="195"/>
        <end position="244"/>
    </location>
</feature>
<dbReference type="Proteomes" id="UP001153712">
    <property type="component" value="Chromosome 11"/>
</dbReference>
<dbReference type="Gene3D" id="1.20.1280.50">
    <property type="match status" value="1"/>
</dbReference>
<dbReference type="OrthoDB" id="3219396at2759"/>
<organism evidence="3 4">
    <name type="scientific">Phyllotreta striolata</name>
    <name type="common">Striped flea beetle</name>
    <name type="synonym">Crioceris striolata</name>
    <dbReference type="NCBI Taxonomy" id="444603"/>
    <lineage>
        <taxon>Eukaryota</taxon>
        <taxon>Metazoa</taxon>
        <taxon>Ecdysozoa</taxon>
        <taxon>Arthropoda</taxon>
        <taxon>Hexapoda</taxon>
        <taxon>Insecta</taxon>
        <taxon>Pterygota</taxon>
        <taxon>Neoptera</taxon>
        <taxon>Endopterygota</taxon>
        <taxon>Coleoptera</taxon>
        <taxon>Polyphaga</taxon>
        <taxon>Cucujiformia</taxon>
        <taxon>Chrysomeloidea</taxon>
        <taxon>Chrysomelidae</taxon>
        <taxon>Galerucinae</taxon>
        <taxon>Alticini</taxon>
        <taxon>Phyllotreta</taxon>
    </lineage>
</organism>
<evidence type="ECO:0000256" key="1">
    <source>
        <dbReference type="SAM" id="MobiDB-lite"/>
    </source>
</evidence>
<dbReference type="InterPro" id="IPR036047">
    <property type="entry name" value="F-box-like_dom_sf"/>
</dbReference>
<evidence type="ECO:0000313" key="4">
    <source>
        <dbReference type="Proteomes" id="UP001153712"/>
    </source>
</evidence>
<evidence type="ECO:0000259" key="2">
    <source>
        <dbReference type="PROSITE" id="PS50181"/>
    </source>
</evidence>
<dbReference type="InterPro" id="IPR001810">
    <property type="entry name" value="F-box_dom"/>
</dbReference>